<keyword evidence="2" id="KW-1185">Reference proteome</keyword>
<reference evidence="1" key="1">
    <citation type="submission" date="2021-06" db="EMBL/GenBank/DDBJ databases">
        <authorList>
            <person name="Kallberg Y."/>
            <person name="Tangrot J."/>
            <person name="Rosling A."/>
        </authorList>
    </citation>
    <scope>NUCLEOTIDE SEQUENCE</scope>
    <source>
        <strain evidence="1">28 12/20/2015</strain>
    </source>
</reference>
<name>A0ACA9RI46_9GLOM</name>
<gene>
    <name evidence="1" type="ORF">SPELUC_LOCUS17406</name>
</gene>
<organism evidence="1 2">
    <name type="scientific">Cetraspora pellucida</name>
    <dbReference type="NCBI Taxonomy" id="1433469"/>
    <lineage>
        <taxon>Eukaryota</taxon>
        <taxon>Fungi</taxon>
        <taxon>Fungi incertae sedis</taxon>
        <taxon>Mucoromycota</taxon>
        <taxon>Glomeromycotina</taxon>
        <taxon>Glomeromycetes</taxon>
        <taxon>Diversisporales</taxon>
        <taxon>Gigasporaceae</taxon>
        <taxon>Cetraspora</taxon>
    </lineage>
</organism>
<sequence>IKQKDLCLGDFKANEFLVKKILNFWKTSCLLNNTAQPQTSLTSNNWLSVANKEVLNKAYTFLQTGIQETLLLQLK</sequence>
<feature type="non-terminal residue" evidence="1">
    <location>
        <position position="75"/>
    </location>
</feature>
<evidence type="ECO:0000313" key="2">
    <source>
        <dbReference type="Proteomes" id="UP000789366"/>
    </source>
</evidence>
<proteinExistence type="predicted"/>
<feature type="non-terminal residue" evidence="1">
    <location>
        <position position="1"/>
    </location>
</feature>
<evidence type="ECO:0000313" key="1">
    <source>
        <dbReference type="EMBL" id="CAG8793123.1"/>
    </source>
</evidence>
<dbReference type="Proteomes" id="UP000789366">
    <property type="component" value="Unassembled WGS sequence"/>
</dbReference>
<comment type="caution">
    <text evidence="1">The sequence shown here is derived from an EMBL/GenBank/DDBJ whole genome shotgun (WGS) entry which is preliminary data.</text>
</comment>
<dbReference type="EMBL" id="CAJVPW010071168">
    <property type="protein sequence ID" value="CAG8793123.1"/>
    <property type="molecule type" value="Genomic_DNA"/>
</dbReference>
<protein>
    <submittedName>
        <fullName evidence="1">17996_t:CDS:1</fullName>
    </submittedName>
</protein>
<accession>A0ACA9RI46</accession>